<keyword evidence="4" id="KW-0378">Hydrolase</keyword>
<dbReference type="Proteomes" id="UP000485562">
    <property type="component" value="Unassembled WGS sequence"/>
</dbReference>
<dbReference type="GO" id="GO:0046872">
    <property type="term" value="F:metal ion binding"/>
    <property type="evidence" value="ECO:0007669"/>
    <property type="project" value="UniProtKB-KW"/>
</dbReference>
<accession>A0A1V6CAR9</accession>
<dbReference type="GO" id="GO:0003934">
    <property type="term" value="F:GTP cyclohydrolase I activity"/>
    <property type="evidence" value="ECO:0007669"/>
    <property type="project" value="UniProtKB-EC"/>
</dbReference>
<dbReference type="GO" id="GO:0005737">
    <property type="term" value="C:cytoplasm"/>
    <property type="evidence" value="ECO:0007669"/>
    <property type="project" value="TreeGrafter"/>
</dbReference>
<proteinExistence type="inferred from homology"/>
<dbReference type="AlphaFoldDB" id="A0A1V6CAR9"/>
<dbReference type="PANTHER" id="PTHR13799">
    <property type="entry name" value="NGG1 INTERACTING FACTOR 3"/>
    <property type="match status" value="1"/>
</dbReference>
<comment type="similarity">
    <text evidence="1">Belongs to the GTP cyclohydrolase I type 2/NIF3 family.</text>
</comment>
<organism evidence="4">
    <name type="scientific">candidate division TA06 bacterium ADurb.Bin131</name>
    <dbReference type="NCBI Taxonomy" id="1852827"/>
    <lineage>
        <taxon>Bacteria</taxon>
        <taxon>Bacteria division TA06</taxon>
    </lineage>
</organism>
<gene>
    <name evidence="4" type="ORF">BWX89_00713</name>
</gene>
<evidence type="ECO:0000256" key="3">
    <source>
        <dbReference type="PIRSR" id="PIRSR602678-1"/>
    </source>
</evidence>
<evidence type="ECO:0000256" key="1">
    <source>
        <dbReference type="ARBA" id="ARBA00006964"/>
    </source>
</evidence>
<feature type="binding site" evidence="3">
    <location>
        <position position="113"/>
    </location>
    <ligand>
        <name>a divalent metal cation</name>
        <dbReference type="ChEBI" id="CHEBI:60240"/>
        <label>1</label>
    </ligand>
</feature>
<dbReference type="Gene3D" id="3.40.1390.30">
    <property type="entry name" value="NIF3 (NGG1p interacting factor 3)-like"/>
    <property type="match status" value="2"/>
</dbReference>
<evidence type="ECO:0000313" key="4">
    <source>
        <dbReference type="EMBL" id="OQB73970.1"/>
    </source>
</evidence>
<dbReference type="EMBL" id="MWDQ01000056">
    <property type="protein sequence ID" value="OQB73970.1"/>
    <property type="molecule type" value="Genomic_DNA"/>
</dbReference>
<feature type="binding site" evidence="3">
    <location>
        <position position="233"/>
    </location>
    <ligand>
        <name>a divalent metal cation</name>
        <dbReference type="ChEBI" id="CHEBI:60240"/>
        <label>1</label>
    </ligand>
</feature>
<dbReference type="InterPro" id="IPR002678">
    <property type="entry name" value="DUF34/NIF3"/>
</dbReference>
<evidence type="ECO:0000256" key="2">
    <source>
        <dbReference type="ARBA" id="ARBA00022723"/>
    </source>
</evidence>
<dbReference type="PANTHER" id="PTHR13799:SF14">
    <property type="entry name" value="GTP CYCLOHYDROLASE 1 TYPE 2 HOMOLOG"/>
    <property type="match status" value="1"/>
</dbReference>
<protein>
    <submittedName>
        <fullName evidence="4">GTP cyclohydrolase 1 type 2</fullName>
        <ecNumber evidence="4">3.5.4.16</ecNumber>
    </submittedName>
</protein>
<comment type="caution">
    <text evidence="4">The sequence shown here is derived from an EMBL/GenBank/DDBJ whole genome shotgun (WGS) entry which is preliminary data.</text>
</comment>
<name>A0A1V6CAR9_UNCT6</name>
<dbReference type="InterPro" id="IPR036069">
    <property type="entry name" value="DUF34/NIF3_sf"/>
</dbReference>
<dbReference type="EC" id="3.5.4.16" evidence="4"/>
<dbReference type="Pfam" id="PF01784">
    <property type="entry name" value="DUF34_NIF3"/>
    <property type="match status" value="1"/>
</dbReference>
<reference evidence="4" key="1">
    <citation type="submission" date="2017-02" db="EMBL/GenBank/DDBJ databases">
        <title>Delving into the versatile metabolic prowess of the omnipresent phylum Bacteroidetes.</title>
        <authorList>
            <person name="Nobu M.K."/>
            <person name="Mei R."/>
            <person name="Narihiro T."/>
            <person name="Kuroda K."/>
            <person name="Liu W.-T."/>
        </authorList>
    </citation>
    <scope>NUCLEOTIDE SEQUENCE</scope>
    <source>
        <strain evidence="4">ADurb.Bin131</strain>
    </source>
</reference>
<feature type="binding site" evidence="3">
    <location>
        <position position="229"/>
    </location>
    <ligand>
        <name>a divalent metal cation</name>
        <dbReference type="ChEBI" id="CHEBI:60240"/>
        <label>1</label>
    </ligand>
</feature>
<feature type="binding site" evidence="3">
    <location>
        <position position="66"/>
    </location>
    <ligand>
        <name>a divalent metal cation</name>
        <dbReference type="ChEBI" id="CHEBI:60240"/>
        <label>1</label>
    </ligand>
</feature>
<sequence length="266" mass="29891">MKVKDVIEYILEIAPFKDDFGEIPKDDAIVFGDGNTEVQGIGVTWSPTVNVLKKAEKEKLNLIVTHEFLFWGYSETVWFNSGKDIMGKRPNALRHKILTENNMVVYNTHKNWDAAPGWGMCDAFPDLLGFEEEINRGRFIRVHKIEPTSVLHLAEIIKQKMKIPVIRIAGDLQKKVSKIATAVGGLGQIYGIAEEPYKLGAEVLVFGEVVDYAVRYCVENGMAAIETSHVLSENPGVKNLANKLKKQFKETKVVFLDASFPFNHVI</sequence>
<keyword evidence="2 3" id="KW-0479">Metal-binding</keyword>
<dbReference type="SUPFAM" id="SSF102705">
    <property type="entry name" value="NIF3 (NGG1p interacting factor 3)-like"/>
    <property type="match status" value="1"/>
</dbReference>